<dbReference type="PANTHER" id="PTHR43591">
    <property type="entry name" value="METHYLTRANSFERASE"/>
    <property type="match status" value="1"/>
</dbReference>
<keyword evidence="3" id="KW-1185">Reference proteome</keyword>
<accession>A0A0F0GQ54</accession>
<organism evidence="2 3">
    <name type="scientific">Lentzea aerocolonigenes</name>
    <name type="common">Lechevalieria aerocolonigenes</name>
    <name type="synonym">Saccharothrix aerocolonigenes</name>
    <dbReference type="NCBI Taxonomy" id="68170"/>
    <lineage>
        <taxon>Bacteria</taxon>
        <taxon>Bacillati</taxon>
        <taxon>Actinomycetota</taxon>
        <taxon>Actinomycetes</taxon>
        <taxon>Pseudonocardiales</taxon>
        <taxon>Pseudonocardiaceae</taxon>
        <taxon>Lentzea</taxon>
    </lineage>
</organism>
<dbReference type="PANTHER" id="PTHR43591:SF24">
    <property type="entry name" value="2-METHOXY-6-POLYPRENYL-1,4-BENZOQUINOL METHYLASE, MITOCHONDRIAL"/>
    <property type="match status" value="1"/>
</dbReference>
<dbReference type="GO" id="GO:0008168">
    <property type="term" value="F:methyltransferase activity"/>
    <property type="evidence" value="ECO:0007669"/>
    <property type="project" value="TreeGrafter"/>
</dbReference>
<dbReference type="EMBL" id="JYJG01000238">
    <property type="protein sequence ID" value="KJK44726.1"/>
    <property type="molecule type" value="Genomic_DNA"/>
</dbReference>
<dbReference type="Proteomes" id="UP000033393">
    <property type="component" value="Unassembled WGS sequence"/>
</dbReference>
<dbReference type="CDD" id="cd02440">
    <property type="entry name" value="AdoMet_MTases"/>
    <property type="match status" value="1"/>
</dbReference>
<dbReference type="AlphaFoldDB" id="A0A0F0GQ54"/>
<dbReference type="SUPFAM" id="SSF53335">
    <property type="entry name" value="S-adenosyl-L-methionine-dependent methyltransferases"/>
    <property type="match status" value="1"/>
</dbReference>
<evidence type="ECO:0000313" key="3">
    <source>
        <dbReference type="Proteomes" id="UP000033393"/>
    </source>
</evidence>
<evidence type="ECO:0000259" key="1">
    <source>
        <dbReference type="Pfam" id="PF13649"/>
    </source>
</evidence>
<reference evidence="2 3" key="1">
    <citation type="submission" date="2015-02" db="EMBL/GenBank/DDBJ databases">
        <authorList>
            <person name="Ju K.-S."/>
            <person name="Doroghazi J.R."/>
            <person name="Metcalf W."/>
        </authorList>
    </citation>
    <scope>NUCLEOTIDE SEQUENCE [LARGE SCALE GENOMIC DNA]</scope>
    <source>
        <strain evidence="2 3">NRRL B-16140</strain>
    </source>
</reference>
<sequence>MTGAFYDGLAGSYDLLFPDWDASMARQASQLSKFIPPGARVLDCACGIGTQAIGLAQRGYSVVGTDLSLKATSRAVVEASARGVSLPAFAADMRALPFADDSFDVVLAADNALPHLLTADDVLAALREMRRVLRPGGRLILSTRDYDAIRRERPQSRPLSTPPSVGPGRVVWFQLWHWDGDQYELEMFQLHEAESWRVVVGKTRYWAITRHEITELAERAGFGYVEWLLHAYYQPLMLAPNG</sequence>
<gene>
    <name evidence="2" type="ORF">UK23_28560</name>
</gene>
<dbReference type="Pfam" id="PF13649">
    <property type="entry name" value="Methyltransf_25"/>
    <property type="match status" value="1"/>
</dbReference>
<proteinExistence type="predicted"/>
<dbReference type="Gene3D" id="3.40.50.150">
    <property type="entry name" value="Vaccinia Virus protein VP39"/>
    <property type="match status" value="1"/>
</dbReference>
<dbReference type="STRING" id="68170.GCA_000974445_02840"/>
<dbReference type="RefSeq" id="WP_045314753.1">
    <property type="nucleotide sequence ID" value="NZ_JYJG01000238.1"/>
</dbReference>
<feature type="domain" description="Methyltransferase" evidence="1">
    <location>
        <begin position="41"/>
        <end position="137"/>
    </location>
</feature>
<protein>
    <recommendedName>
        <fullName evidence="1">Methyltransferase domain-containing protein</fullName>
    </recommendedName>
</protein>
<comment type="caution">
    <text evidence="2">The sequence shown here is derived from an EMBL/GenBank/DDBJ whole genome shotgun (WGS) entry which is preliminary data.</text>
</comment>
<name>A0A0F0GQ54_LENAE</name>
<evidence type="ECO:0000313" key="2">
    <source>
        <dbReference type="EMBL" id="KJK44726.1"/>
    </source>
</evidence>
<dbReference type="InterPro" id="IPR029063">
    <property type="entry name" value="SAM-dependent_MTases_sf"/>
</dbReference>
<dbReference type="PATRIC" id="fig|68170.10.peg.7280"/>
<dbReference type="InterPro" id="IPR041698">
    <property type="entry name" value="Methyltransf_25"/>
</dbReference>